<evidence type="ECO:0000256" key="4">
    <source>
        <dbReference type="ARBA" id="ARBA00023212"/>
    </source>
</evidence>
<keyword evidence="5" id="KW-0966">Cell projection</keyword>
<evidence type="ECO:0000256" key="3">
    <source>
        <dbReference type="ARBA" id="ARBA00022490"/>
    </source>
</evidence>
<name>A0A9Q0MYJ0_9DIPT</name>
<keyword evidence="3" id="KW-0963">Cytoplasm</keyword>
<comment type="caution">
    <text evidence="6">The sequence shown here is derived from an EMBL/GenBank/DDBJ whole genome shotgun (WGS) entry which is preliminary data.</text>
</comment>
<dbReference type="EMBL" id="WJQU01000003">
    <property type="protein sequence ID" value="KAJ6640208.1"/>
    <property type="molecule type" value="Genomic_DNA"/>
</dbReference>
<feature type="non-terminal residue" evidence="6">
    <location>
        <position position="1"/>
    </location>
</feature>
<dbReference type="GO" id="GO:0005879">
    <property type="term" value="C:axonemal microtubule"/>
    <property type="evidence" value="ECO:0007669"/>
    <property type="project" value="InterPro"/>
</dbReference>
<evidence type="ECO:0000256" key="2">
    <source>
        <dbReference type="ARBA" id="ARBA00004245"/>
    </source>
</evidence>
<evidence type="ECO:0000313" key="7">
    <source>
        <dbReference type="Proteomes" id="UP001151699"/>
    </source>
</evidence>
<dbReference type="Proteomes" id="UP001151699">
    <property type="component" value="Chromosome X"/>
</dbReference>
<dbReference type="AlphaFoldDB" id="A0A9Q0MYJ0"/>
<evidence type="ECO:0000313" key="6">
    <source>
        <dbReference type="EMBL" id="KAJ6640208.1"/>
    </source>
</evidence>
<sequence>MDIYCEDSFDCLKNHENRQKNIGRNIERYEPQVNTSSLYKTSNLPERFENTHVFRGFGIQRNKTLCPFYRTTNLDYGWHTPSPHTVPQ</sequence>
<proteinExistence type="predicted"/>
<evidence type="ECO:0000256" key="1">
    <source>
        <dbReference type="ARBA" id="ARBA00004138"/>
    </source>
</evidence>
<dbReference type="OrthoDB" id="546383at2759"/>
<evidence type="ECO:0000256" key="5">
    <source>
        <dbReference type="ARBA" id="ARBA00023273"/>
    </source>
</evidence>
<accession>A0A9Q0MYJ0</accession>
<dbReference type="GO" id="GO:0035082">
    <property type="term" value="P:axoneme assembly"/>
    <property type="evidence" value="ECO:0007669"/>
    <property type="project" value="InterPro"/>
</dbReference>
<reference evidence="6" key="1">
    <citation type="submission" date="2022-07" db="EMBL/GenBank/DDBJ databases">
        <authorList>
            <person name="Trinca V."/>
            <person name="Uliana J.V.C."/>
            <person name="Torres T.T."/>
            <person name="Ward R.J."/>
            <person name="Monesi N."/>
        </authorList>
    </citation>
    <scope>NUCLEOTIDE SEQUENCE</scope>
    <source>
        <strain evidence="6">HSMRA1968</strain>
        <tissue evidence="6">Whole embryos</tissue>
    </source>
</reference>
<dbReference type="InterPro" id="IPR026507">
    <property type="entry name" value="PIRC1/2"/>
</dbReference>
<organism evidence="6 7">
    <name type="scientific">Pseudolycoriella hygida</name>
    <dbReference type="NCBI Taxonomy" id="35572"/>
    <lineage>
        <taxon>Eukaryota</taxon>
        <taxon>Metazoa</taxon>
        <taxon>Ecdysozoa</taxon>
        <taxon>Arthropoda</taxon>
        <taxon>Hexapoda</taxon>
        <taxon>Insecta</taxon>
        <taxon>Pterygota</taxon>
        <taxon>Neoptera</taxon>
        <taxon>Endopterygota</taxon>
        <taxon>Diptera</taxon>
        <taxon>Nematocera</taxon>
        <taxon>Sciaroidea</taxon>
        <taxon>Sciaridae</taxon>
        <taxon>Pseudolycoriella</taxon>
    </lineage>
</organism>
<comment type="subcellular location">
    <subcellularLocation>
        <location evidence="1">Cell projection</location>
        <location evidence="1">Cilium</location>
    </subcellularLocation>
    <subcellularLocation>
        <location evidence="2">Cytoplasm</location>
        <location evidence="2">Cytoskeleton</location>
    </subcellularLocation>
</comment>
<keyword evidence="4" id="KW-0206">Cytoskeleton</keyword>
<dbReference type="Pfam" id="PF14892">
    <property type="entry name" value="PIRC1_2"/>
    <property type="match status" value="1"/>
</dbReference>
<keyword evidence="7" id="KW-1185">Reference proteome</keyword>
<gene>
    <name evidence="6" type="ORF">Bhyg_12958</name>
</gene>
<protein>
    <submittedName>
        <fullName evidence="6">Uncharacterized protein</fullName>
    </submittedName>
</protein>